<dbReference type="GO" id="GO:0043190">
    <property type="term" value="C:ATP-binding cassette (ABC) transporter complex"/>
    <property type="evidence" value="ECO:0007669"/>
    <property type="project" value="InterPro"/>
</dbReference>
<dbReference type="CDD" id="cd06261">
    <property type="entry name" value="TM_PBP2"/>
    <property type="match status" value="1"/>
</dbReference>
<dbReference type="Gene3D" id="1.10.3720.10">
    <property type="entry name" value="MetI-like"/>
    <property type="match status" value="1"/>
</dbReference>
<dbReference type="EMBL" id="CP021108">
    <property type="protein sequence ID" value="ARP81899.1"/>
    <property type="molecule type" value="Genomic_DNA"/>
</dbReference>
<keyword evidence="4" id="KW-1003">Cell membrane</keyword>
<proteinExistence type="inferred from homology"/>
<dbReference type="KEGG" id="bgv:CAL12_14465"/>
<evidence type="ECO:0000256" key="9">
    <source>
        <dbReference type="RuleBase" id="RU363032"/>
    </source>
</evidence>
<dbReference type="PANTHER" id="PTHR30614">
    <property type="entry name" value="MEMBRANE COMPONENT OF AMINO ACID ABC TRANSPORTER"/>
    <property type="match status" value="1"/>
</dbReference>
<dbReference type="GO" id="GO:0006865">
    <property type="term" value="P:amino acid transport"/>
    <property type="evidence" value="ECO:0007669"/>
    <property type="project" value="TreeGrafter"/>
</dbReference>
<dbReference type="InterPro" id="IPR010065">
    <property type="entry name" value="AA_ABC_transptr_permease_3TM"/>
</dbReference>
<keyword evidence="3 9" id="KW-0813">Transport</keyword>
<evidence type="ECO:0000256" key="8">
    <source>
        <dbReference type="ARBA" id="ARBA00023136"/>
    </source>
</evidence>
<keyword evidence="12" id="KW-1185">Reference proteome</keyword>
<accession>A0A1W6YLS5</accession>
<evidence type="ECO:0000313" key="11">
    <source>
        <dbReference type="EMBL" id="ARP81899.1"/>
    </source>
</evidence>
<dbReference type="AlphaFoldDB" id="A0A1W6YLS5"/>
<dbReference type="Proteomes" id="UP000194151">
    <property type="component" value="Chromosome"/>
</dbReference>
<feature type="transmembrane region" description="Helical" evidence="9">
    <location>
        <begin position="20"/>
        <end position="42"/>
    </location>
</feature>
<dbReference type="SUPFAM" id="SSF161098">
    <property type="entry name" value="MetI-like"/>
    <property type="match status" value="1"/>
</dbReference>
<dbReference type="NCBIfam" id="TIGR01726">
    <property type="entry name" value="HEQRo_perm_3TM"/>
    <property type="match status" value="1"/>
</dbReference>
<evidence type="ECO:0000256" key="7">
    <source>
        <dbReference type="ARBA" id="ARBA00022989"/>
    </source>
</evidence>
<evidence type="ECO:0000256" key="3">
    <source>
        <dbReference type="ARBA" id="ARBA00022448"/>
    </source>
</evidence>
<keyword evidence="5" id="KW-0997">Cell inner membrane</keyword>
<keyword evidence="8 9" id="KW-0472">Membrane</keyword>
<gene>
    <name evidence="11" type="ORF">CAL12_14465</name>
</gene>
<feature type="domain" description="ABC transmembrane type-1" evidence="10">
    <location>
        <begin position="19"/>
        <end position="215"/>
    </location>
</feature>
<dbReference type="PANTHER" id="PTHR30614:SF10">
    <property type="entry name" value="ARGININE ABC TRANSPORTER PERMEASE PROTEIN ARTM"/>
    <property type="match status" value="1"/>
</dbReference>
<dbReference type="GO" id="GO:0022857">
    <property type="term" value="F:transmembrane transporter activity"/>
    <property type="evidence" value="ECO:0007669"/>
    <property type="project" value="InterPro"/>
</dbReference>
<evidence type="ECO:0000256" key="6">
    <source>
        <dbReference type="ARBA" id="ARBA00022692"/>
    </source>
</evidence>
<comment type="similarity">
    <text evidence="2">Belongs to the binding-protein-dependent transport system permease family. HisMQ subfamily.</text>
</comment>
<dbReference type="OrthoDB" id="7026155at2"/>
<dbReference type="PROSITE" id="PS50928">
    <property type="entry name" value="ABC_TM1"/>
    <property type="match status" value="1"/>
</dbReference>
<sequence length="229" mass="24638">MHFDFHVAWDSLPKLLAGTATTFIVLLPALALGLLIALPVALARFRPGPRAGIAGAYISFFRGVPSLVLLYLIYSGLPQFSIVRDTFLWSLFSNAYVCAWLGLALTHSGFMAEIICGGLAAIPAGTIEAAGVLGLTPMQILFRLKLPMAARFVLKAYQNELLIMVKSTSAVSAITLVDLTAAANTVFDYTYDPFTPLVTAAAIYWCITNAMRLGFAALDRALNRHLAPA</sequence>
<keyword evidence="7 9" id="KW-1133">Transmembrane helix</keyword>
<evidence type="ECO:0000259" key="10">
    <source>
        <dbReference type="PROSITE" id="PS50928"/>
    </source>
</evidence>
<evidence type="ECO:0000256" key="1">
    <source>
        <dbReference type="ARBA" id="ARBA00004429"/>
    </source>
</evidence>
<protein>
    <submittedName>
        <fullName evidence="11">Arginine transporter</fullName>
    </submittedName>
</protein>
<dbReference type="InterPro" id="IPR035906">
    <property type="entry name" value="MetI-like_sf"/>
</dbReference>
<evidence type="ECO:0000256" key="4">
    <source>
        <dbReference type="ARBA" id="ARBA00022475"/>
    </source>
</evidence>
<evidence type="ECO:0000313" key="12">
    <source>
        <dbReference type="Proteomes" id="UP000194151"/>
    </source>
</evidence>
<feature type="transmembrane region" description="Helical" evidence="9">
    <location>
        <begin position="86"/>
        <end position="105"/>
    </location>
</feature>
<dbReference type="InterPro" id="IPR000515">
    <property type="entry name" value="MetI-like"/>
</dbReference>
<evidence type="ECO:0000256" key="5">
    <source>
        <dbReference type="ARBA" id="ARBA00022519"/>
    </source>
</evidence>
<dbReference type="InterPro" id="IPR043429">
    <property type="entry name" value="ArtM/GltK/GlnP/TcyL/YhdX-like"/>
</dbReference>
<name>A0A1W6YLS5_9BORD</name>
<dbReference type="RefSeq" id="WP_086065084.1">
    <property type="nucleotide sequence ID" value="NZ_CP021108.1"/>
</dbReference>
<comment type="subcellular location">
    <subcellularLocation>
        <location evidence="1">Cell inner membrane</location>
        <topology evidence="1">Multi-pass membrane protein</topology>
    </subcellularLocation>
    <subcellularLocation>
        <location evidence="9">Cell membrane</location>
        <topology evidence="9">Multi-pass membrane protein</topology>
    </subcellularLocation>
</comment>
<keyword evidence="6 9" id="KW-0812">Transmembrane</keyword>
<feature type="transmembrane region" description="Helical" evidence="9">
    <location>
        <begin position="54"/>
        <end position="74"/>
    </location>
</feature>
<dbReference type="STRING" id="1416806.CAL12_14465"/>
<organism evidence="11 12">
    <name type="scientific">Bordetella genomosp. 8</name>
    <dbReference type="NCBI Taxonomy" id="1416806"/>
    <lineage>
        <taxon>Bacteria</taxon>
        <taxon>Pseudomonadati</taxon>
        <taxon>Pseudomonadota</taxon>
        <taxon>Betaproteobacteria</taxon>
        <taxon>Burkholderiales</taxon>
        <taxon>Alcaligenaceae</taxon>
        <taxon>Bordetella</taxon>
    </lineage>
</organism>
<dbReference type="Pfam" id="PF00528">
    <property type="entry name" value="BPD_transp_1"/>
    <property type="match status" value="1"/>
</dbReference>
<reference evidence="11 12" key="1">
    <citation type="submission" date="2017-05" db="EMBL/GenBank/DDBJ databases">
        <title>Complete and WGS of Bordetella genogroups.</title>
        <authorList>
            <person name="Spilker T."/>
            <person name="LiPuma J."/>
        </authorList>
    </citation>
    <scope>NUCLEOTIDE SEQUENCE [LARGE SCALE GENOMIC DNA]</scope>
    <source>
        <strain evidence="11 12">AU19157</strain>
    </source>
</reference>
<evidence type="ECO:0000256" key="2">
    <source>
        <dbReference type="ARBA" id="ARBA00010072"/>
    </source>
</evidence>